<comment type="caution">
    <text evidence="2">The sequence shown here is derived from an EMBL/GenBank/DDBJ whole genome shotgun (WGS) entry which is preliminary data.</text>
</comment>
<dbReference type="AlphaFoldDB" id="A0A8X6MIR6"/>
<keyword evidence="3" id="KW-1185">Reference proteome</keyword>
<dbReference type="EMBL" id="BMAW01047620">
    <property type="protein sequence ID" value="GFS61887.1"/>
    <property type="molecule type" value="Genomic_DNA"/>
</dbReference>
<name>A0A8X6MIR6_NEPPI</name>
<organism evidence="2 3">
    <name type="scientific">Nephila pilipes</name>
    <name type="common">Giant wood spider</name>
    <name type="synonym">Nephila maculata</name>
    <dbReference type="NCBI Taxonomy" id="299642"/>
    <lineage>
        <taxon>Eukaryota</taxon>
        <taxon>Metazoa</taxon>
        <taxon>Ecdysozoa</taxon>
        <taxon>Arthropoda</taxon>
        <taxon>Chelicerata</taxon>
        <taxon>Arachnida</taxon>
        <taxon>Araneae</taxon>
        <taxon>Araneomorphae</taxon>
        <taxon>Entelegynae</taxon>
        <taxon>Araneoidea</taxon>
        <taxon>Nephilidae</taxon>
        <taxon>Nephila</taxon>
    </lineage>
</organism>
<dbReference type="Proteomes" id="UP000887013">
    <property type="component" value="Unassembled WGS sequence"/>
</dbReference>
<evidence type="ECO:0000313" key="2">
    <source>
        <dbReference type="EMBL" id="GFS61887.1"/>
    </source>
</evidence>
<sequence>MKIRGVFDIFPTFTHLIEFSETSLNTGIKMNPYERNAATILCSCLNSIPISRGLEGFHSDVRCRRTPSTSFEYKRPRNDIQRSNTRNYSSKA</sequence>
<accession>A0A8X6MIR6</accession>
<feature type="compositionally biased region" description="Polar residues" evidence="1">
    <location>
        <begin position="81"/>
        <end position="92"/>
    </location>
</feature>
<proteinExistence type="predicted"/>
<protein>
    <submittedName>
        <fullName evidence="2">Uncharacterized protein</fullName>
    </submittedName>
</protein>
<evidence type="ECO:0000313" key="3">
    <source>
        <dbReference type="Proteomes" id="UP000887013"/>
    </source>
</evidence>
<evidence type="ECO:0000256" key="1">
    <source>
        <dbReference type="SAM" id="MobiDB-lite"/>
    </source>
</evidence>
<reference evidence="2" key="1">
    <citation type="submission" date="2020-08" db="EMBL/GenBank/DDBJ databases">
        <title>Multicomponent nature underlies the extraordinary mechanical properties of spider dragline silk.</title>
        <authorList>
            <person name="Kono N."/>
            <person name="Nakamura H."/>
            <person name="Mori M."/>
            <person name="Yoshida Y."/>
            <person name="Ohtoshi R."/>
            <person name="Malay A.D."/>
            <person name="Moran D.A.P."/>
            <person name="Tomita M."/>
            <person name="Numata K."/>
            <person name="Arakawa K."/>
        </authorList>
    </citation>
    <scope>NUCLEOTIDE SEQUENCE</scope>
</reference>
<feature type="region of interest" description="Disordered" evidence="1">
    <location>
        <begin position="72"/>
        <end position="92"/>
    </location>
</feature>
<gene>
    <name evidence="2" type="ORF">NPIL_261221</name>
</gene>